<protein>
    <submittedName>
        <fullName evidence="2">Uncharacterized protein</fullName>
    </submittedName>
</protein>
<reference evidence="2 3" key="1">
    <citation type="submission" date="2019-06" db="EMBL/GenBank/DDBJ databases">
        <title>Whole genome shotgun sequence of Brevibacillus parabrevis NBRC 12334.</title>
        <authorList>
            <person name="Hosoyama A."/>
            <person name="Uohara A."/>
            <person name="Ohji S."/>
            <person name="Ichikawa N."/>
        </authorList>
    </citation>
    <scope>NUCLEOTIDE SEQUENCE [LARGE SCALE GENOMIC DNA]</scope>
    <source>
        <strain evidence="2 3">NBRC 12334</strain>
    </source>
</reference>
<evidence type="ECO:0000256" key="1">
    <source>
        <dbReference type="SAM" id="Phobius"/>
    </source>
</evidence>
<dbReference type="EMBL" id="BJMH01000008">
    <property type="protein sequence ID" value="GEB32618.1"/>
    <property type="molecule type" value="Genomic_DNA"/>
</dbReference>
<keyword evidence="1" id="KW-0472">Membrane</keyword>
<accession>A0A4Y3PMS3</accession>
<name>A0A4Y3PMS3_BREPA</name>
<dbReference type="Proteomes" id="UP000316882">
    <property type="component" value="Unassembled WGS sequence"/>
</dbReference>
<comment type="caution">
    <text evidence="2">The sequence shown here is derived from an EMBL/GenBank/DDBJ whole genome shotgun (WGS) entry which is preliminary data.</text>
</comment>
<organism evidence="2 3">
    <name type="scientific">Brevibacillus parabrevis</name>
    <dbReference type="NCBI Taxonomy" id="54914"/>
    <lineage>
        <taxon>Bacteria</taxon>
        <taxon>Bacillati</taxon>
        <taxon>Bacillota</taxon>
        <taxon>Bacilli</taxon>
        <taxon>Bacillales</taxon>
        <taxon>Paenibacillaceae</taxon>
        <taxon>Brevibacillus</taxon>
    </lineage>
</organism>
<sequence>MKMNIKSGIIASSMILAFGLGYVVYDTYNVTKSTIRVEGTLIELSPEELAAASSLIIEGKINHITQPQWNTEDGNEPEVIEDADAIYRDITIKVNKTHKGKELDEVVVRVYGGETENVIMDMENAPEFTENEKVLLFLNVDDSPANKTNSTDHYAIVGSYQGKFKVKNDKVDNKREKFQLNEIVDIIESHKDDKNPLQQ</sequence>
<keyword evidence="1" id="KW-0812">Transmembrane</keyword>
<feature type="transmembrane region" description="Helical" evidence="1">
    <location>
        <begin position="7"/>
        <end position="25"/>
    </location>
</feature>
<proteinExistence type="predicted"/>
<dbReference type="AlphaFoldDB" id="A0A4Y3PMS3"/>
<evidence type="ECO:0000313" key="2">
    <source>
        <dbReference type="EMBL" id="GEB32618.1"/>
    </source>
</evidence>
<gene>
    <name evidence="2" type="ORF">BPA01_21980</name>
</gene>
<evidence type="ECO:0000313" key="3">
    <source>
        <dbReference type="Proteomes" id="UP000316882"/>
    </source>
</evidence>
<dbReference type="RefSeq" id="WP_122964453.1">
    <property type="nucleotide sequence ID" value="NZ_BJMH01000008.1"/>
</dbReference>
<keyword evidence="3" id="KW-1185">Reference proteome</keyword>
<keyword evidence="1" id="KW-1133">Transmembrane helix</keyword>